<dbReference type="SUPFAM" id="SSF51735">
    <property type="entry name" value="NAD(P)-binding Rossmann-fold domains"/>
    <property type="match status" value="1"/>
</dbReference>
<keyword evidence="1" id="KW-0560">Oxidoreductase</keyword>
<dbReference type="PANTHER" id="PTHR43157:SF31">
    <property type="entry name" value="PHOSPHATIDYLINOSITOL-GLYCAN BIOSYNTHESIS CLASS F PROTEIN"/>
    <property type="match status" value="1"/>
</dbReference>
<evidence type="ECO:0000313" key="2">
    <source>
        <dbReference type="EMBL" id="SME93813.1"/>
    </source>
</evidence>
<dbReference type="Gene3D" id="3.40.50.720">
    <property type="entry name" value="NAD(P)-binding Rossmann-like Domain"/>
    <property type="match status" value="1"/>
</dbReference>
<keyword evidence="3" id="KW-1185">Reference proteome</keyword>
<evidence type="ECO:0000256" key="1">
    <source>
        <dbReference type="ARBA" id="ARBA00023002"/>
    </source>
</evidence>
<proteinExistence type="predicted"/>
<dbReference type="EMBL" id="FWZT01000002">
    <property type="protein sequence ID" value="SME93813.1"/>
    <property type="molecule type" value="Genomic_DNA"/>
</dbReference>
<sequence>MIRIALVTDVSHDYGIICAKELAYRGYSVYVVSNARRDTLVRGIRAQTKNPHIYQIDGSLKNIDQANTIVELVDLKLEKLDLLIHSNVLPCKESLLEESNECIFVNYHLAPLRLNLGLLHLLQEVPQARIVHLHSKELNRGMVDIENAPTGHGLSARQCYRNSQLWSYLAMQALSEQLSAGSVTINSVYPGPIADYNSDFKTKLWNWLSPRPFSQSLNVELPLWIASSPLLSGVSGRMFFHQDPDHQAFSYPNEQALKRLVWQRSLSLVSHSPMGLVQGF</sequence>
<reference evidence="3" key="1">
    <citation type="submission" date="2017-04" db="EMBL/GenBank/DDBJ databases">
        <authorList>
            <person name="Varghese N."/>
            <person name="Submissions S."/>
        </authorList>
    </citation>
    <scope>NUCLEOTIDE SEQUENCE [LARGE SCALE GENOMIC DNA]</scope>
    <source>
        <strain evidence="3">RKEM611</strain>
    </source>
</reference>
<accession>A0A1Y6BAX7</accession>
<dbReference type="STRING" id="1513793.SAMN06296036_10256"/>
<dbReference type="RefSeq" id="WP_132315635.1">
    <property type="nucleotide sequence ID" value="NZ_FWZT01000002.1"/>
</dbReference>
<gene>
    <name evidence="2" type="ORF">SAMN06296036_10256</name>
</gene>
<dbReference type="GO" id="GO:0016491">
    <property type="term" value="F:oxidoreductase activity"/>
    <property type="evidence" value="ECO:0007669"/>
    <property type="project" value="UniProtKB-KW"/>
</dbReference>
<dbReference type="PANTHER" id="PTHR43157">
    <property type="entry name" value="PHOSPHATIDYLINOSITOL-GLYCAN BIOSYNTHESIS CLASS F PROTEIN-RELATED"/>
    <property type="match status" value="1"/>
</dbReference>
<evidence type="ECO:0000313" key="3">
    <source>
        <dbReference type="Proteomes" id="UP000192907"/>
    </source>
</evidence>
<dbReference type="OrthoDB" id="109589at2"/>
<organism evidence="2 3">
    <name type="scientific">Pseudobacteriovorax antillogorgiicola</name>
    <dbReference type="NCBI Taxonomy" id="1513793"/>
    <lineage>
        <taxon>Bacteria</taxon>
        <taxon>Pseudomonadati</taxon>
        <taxon>Bdellovibrionota</taxon>
        <taxon>Oligoflexia</taxon>
        <taxon>Oligoflexales</taxon>
        <taxon>Pseudobacteriovoracaceae</taxon>
        <taxon>Pseudobacteriovorax</taxon>
    </lineage>
</organism>
<dbReference type="InterPro" id="IPR036291">
    <property type="entry name" value="NAD(P)-bd_dom_sf"/>
</dbReference>
<dbReference type="Proteomes" id="UP000192907">
    <property type="component" value="Unassembled WGS sequence"/>
</dbReference>
<name>A0A1Y6BAX7_9BACT</name>
<protein>
    <submittedName>
        <fullName evidence="2">NAD(P)-dependent dehydrogenase, short-chain alcohol dehydrogenase family</fullName>
    </submittedName>
</protein>
<dbReference type="AlphaFoldDB" id="A0A1Y6BAX7"/>